<dbReference type="AlphaFoldDB" id="A0AAU9UJ37"/>
<feature type="domain" description="Exocyst complex component EXOC2/Sec5 N-terminal" evidence="2">
    <location>
        <begin position="15"/>
        <end position="107"/>
    </location>
</feature>
<reference evidence="3" key="1">
    <citation type="submission" date="2022-03" db="EMBL/GenBank/DDBJ databases">
        <authorList>
            <person name="Tunstrom K."/>
        </authorList>
    </citation>
    <scope>NUCLEOTIDE SEQUENCE</scope>
</reference>
<gene>
    <name evidence="3" type="ORF">EEDITHA_LOCUS14569</name>
</gene>
<keyword evidence="1" id="KW-0813">Transport</keyword>
<proteinExistence type="predicted"/>
<keyword evidence="4" id="KW-1185">Reference proteome</keyword>
<evidence type="ECO:0000313" key="3">
    <source>
        <dbReference type="EMBL" id="CAH2099616.1"/>
    </source>
</evidence>
<dbReference type="EMBL" id="CAKOGL010000022">
    <property type="protein sequence ID" value="CAH2099616.1"/>
    <property type="molecule type" value="Genomic_DNA"/>
</dbReference>
<dbReference type="InterPro" id="IPR039481">
    <property type="entry name" value="EXOC2/Sec5_N_dom"/>
</dbReference>
<name>A0AAU9UJ37_EUPED</name>
<evidence type="ECO:0000313" key="4">
    <source>
        <dbReference type="Proteomes" id="UP001153954"/>
    </source>
</evidence>
<evidence type="ECO:0000256" key="1">
    <source>
        <dbReference type="ARBA" id="ARBA00022448"/>
    </source>
</evidence>
<comment type="caution">
    <text evidence="3">The sequence shown here is derived from an EMBL/GenBank/DDBJ whole genome shotgun (WGS) entry which is preliminary data.</text>
</comment>
<organism evidence="3 4">
    <name type="scientific">Euphydryas editha</name>
    <name type="common">Edith's checkerspot</name>
    <dbReference type="NCBI Taxonomy" id="104508"/>
    <lineage>
        <taxon>Eukaryota</taxon>
        <taxon>Metazoa</taxon>
        <taxon>Ecdysozoa</taxon>
        <taxon>Arthropoda</taxon>
        <taxon>Hexapoda</taxon>
        <taxon>Insecta</taxon>
        <taxon>Pterygota</taxon>
        <taxon>Neoptera</taxon>
        <taxon>Endopterygota</taxon>
        <taxon>Lepidoptera</taxon>
        <taxon>Glossata</taxon>
        <taxon>Ditrysia</taxon>
        <taxon>Papilionoidea</taxon>
        <taxon>Nymphalidae</taxon>
        <taxon>Nymphalinae</taxon>
        <taxon>Euphydryas</taxon>
    </lineage>
</organism>
<dbReference type="Proteomes" id="UP001153954">
    <property type="component" value="Unassembled WGS sequence"/>
</dbReference>
<evidence type="ECO:0000259" key="2">
    <source>
        <dbReference type="Pfam" id="PF15469"/>
    </source>
</evidence>
<protein>
    <recommendedName>
        <fullName evidence="2">Exocyst complex component EXOC2/Sec5 N-terminal domain-containing protein</fullName>
    </recommendedName>
</protein>
<accession>A0AAU9UJ37</accession>
<dbReference type="Pfam" id="PF15469">
    <property type="entry name" value="Sec5"/>
    <property type="match status" value="1"/>
</dbReference>
<sequence length="114" mass="12740">MRPVQVDSICGAACSRYVRDISETVCEELSRLAACAPAPPRAAAFRARLEASLLRLACAAHLTRKAENYLVETLASIPPLETEEEKKRMDMIIQDFKKRMELQLACLNCDIETV</sequence>